<dbReference type="EMBL" id="REGN01001296">
    <property type="protein sequence ID" value="RNA35698.1"/>
    <property type="molecule type" value="Genomic_DNA"/>
</dbReference>
<gene>
    <name evidence="2" type="ORF">BpHYR1_003362</name>
</gene>
<protein>
    <submittedName>
        <fullName evidence="2">Cilia-and flagella-associated 46-like</fullName>
    </submittedName>
</protein>
<comment type="caution">
    <text evidence="2">The sequence shown here is derived from an EMBL/GenBank/DDBJ whole genome shotgun (WGS) entry which is preliminary data.</text>
</comment>
<keyword evidence="2" id="KW-0969">Cilium</keyword>
<proteinExistence type="predicted"/>
<feature type="region of interest" description="Disordered" evidence="1">
    <location>
        <begin position="495"/>
        <end position="537"/>
    </location>
</feature>
<dbReference type="PANTHER" id="PTHR15977:SF15">
    <property type="entry name" value="CILIA- AND FLAGELLA-ASSOCIATED PROTEIN 46"/>
    <property type="match status" value="1"/>
</dbReference>
<dbReference type="Proteomes" id="UP000276133">
    <property type="component" value="Unassembled WGS sequence"/>
</dbReference>
<keyword evidence="3" id="KW-1185">Reference proteome</keyword>
<keyword evidence="2" id="KW-0966">Cell projection</keyword>
<evidence type="ECO:0000256" key="1">
    <source>
        <dbReference type="SAM" id="MobiDB-lite"/>
    </source>
</evidence>
<dbReference type="AlphaFoldDB" id="A0A3M7SJJ0"/>
<evidence type="ECO:0000313" key="3">
    <source>
        <dbReference type="Proteomes" id="UP000276133"/>
    </source>
</evidence>
<dbReference type="OrthoDB" id="68437at2759"/>
<dbReference type="InterPro" id="IPR039586">
    <property type="entry name" value="CFAP46"/>
</dbReference>
<feature type="non-terminal residue" evidence="2">
    <location>
        <position position="1"/>
    </location>
</feature>
<dbReference type="PANTHER" id="PTHR15977">
    <property type="entry name" value="CILIA- AND FLAGELLA-ASSOCIATED PROTEIN 46"/>
    <property type="match status" value="1"/>
</dbReference>
<dbReference type="GO" id="GO:0060294">
    <property type="term" value="P:cilium movement involved in cell motility"/>
    <property type="evidence" value="ECO:0007669"/>
    <property type="project" value="InterPro"/>
</dbReference>
<organism evidence="2 3">
    <name type="scientific">Brachionus plicatilis</name>
    <name type="common">Marine rotifer</name>
    <name type="synonym">Brachionus muelleri</name>
    <dbReference type="NCBI Taxonomy" id="10195"/>
    <lineage>
        <taxon>Eukaryota</taxon>
        <taxon>Metazoa</taxon>
        <taxon>Spiralia</taxon>
        <taxon>Gnathifera</taxon>
        <taxon>Rotifera</taxon>
        <taxon>Eurotatoria</taxon>
        <taxon>Monogononta</taxon>
        <taxon>Pseudotrocha</taxon>
        <taxon>Ploima</taxon>
        <taxon>Brachionidae</taxon>
        <taxon>Brachionus</taxon>
    </lineage>
</organism>
<sequence length="659" mass="74895">SLIQYLRGEGIELFEKPRPPVADDSTTHKFAKLADQSESEMDSTKSNIKKRDFANDQEWKEYCEWLNRLCKEAVDNFLQGIKIGIELRESWLVCQGSAYLWNYFHHLIEKRQNNHIVSILTEIFDAIKKVGHDTEAELLVSICVALSTGLMQNWLPPDHVKPLQIPIVSDINTDKKKQAINAATKPIVIPPEAGGEFKKALEVCEYAMMVTNGDDLKDVVGLNARSPLIKNWVLAKQFTQSAIKNFGLNKVNERIQDKYTKCMVGVEILNRNFKVSGQNSYEIKEPPGVKELIGYVDSAQPWPDKLVELELWSNLCVLANRANQTDNLRYCYSRALESVSYFEKKKSESKKIYLKSQFLLSEACLALGEHLAFILNNPNTSPIASSSKQNLDQSQNSNVSNASKDIRVALRRSALNGFADAALYASNAENYDYVVHAARHYWNLCLPYLAQPQERATLYENLTEMLSSWTNVYKFKPKESANNVETVKIEVKKEETHAKSAKSAKSNKSSKESVKVAKEEPKADSGQEVGSSGENSSDLDDAFDDLTLRCVLYACLFQITLDKNQYEEALEQMEMALNDLPRTKHRLLIYRFKVITKSKLGMDVQMDLQKFREESEKNLAQMYRKVALSSIKNSDTIKSYQRAIETLSENKNLAKQKQK</sequence>
<dbReference type="GO" id="GO:0035082">
    <property type="term" value="P:axoneme assembly"/>
    <property type="evidence" value="ECO:0007669"/>
    <property type="project" value="InterPro"/>
</dbReference>
<evidence type="ECO:0000313" key="2">
    <source>
        <dbReference type="EMBL" id="RNA35698.1"/>
    </source>
</evidence>
<name>A0A3M7SJJ0_BRAPC</name>
<dbReference type="STRING" id="10195.A0A3M7SJJ0"/>
<accession>A0A3M7SJJ0</accession>
<feature type="compositionally biased region" description="Basic and acidic residues" evidence="1">
    <location>
        <begin position="509"/>
        <end position="525"/>
    </location>
</feature>
<keyword evidence="2" id="KW-0282">Flagellum</keyword>
<reference evidence="2 3" key="1">
    <citation type="journal article" date="2018" name="Sci. Rep.">
        <title>Genomic signatures of local adaptation to the degree of environmental predictability in rotifers.</title>
        <authorList>
            <person name="Franch-Gras L."/>
            <person name="Hahn C."/>
            <person name="Garcia-Roger E.M."/>
            <person name="Carmona M.J."/>
            <person name="Serra M."/>
            <person name="Gomez A."/>
        </authorList>
    </citation>
    <scope>NUCLEOTIDE SEQUENCE [LARGE SCALE GENOMIC DNA]</scope>
    <source>
        <strain evidence="2">HYR1</strain>
    </source>
</reference>